<proteinExistence type="predicted"/>
<reference evidence="1" key="1">
    <citation type="journal article" date="2023" name="bioRxiv">
        <title>Scaffold-level genome assemblies of two parasitoid biocontrol wasps reveal the parthenogenesis mechanism and an associated novel virus.</title>
        <authorList>
            <person name="Inwood S."/>
            <person name="Skelly J."/>
            <person name="Guhlin J."/>
            <person name="Harrop T."/>
            <person name="Goldson S."/>
            <person name="Dearden P."/>
        </authorList>
    </citation>
    <scope>NUCLEOTIDE SEQUENCE</scope>
    <source>
        <strain evidence="1">Irish</strain>
        <tissue evidence="1">Whole body</tissue>
    </source>
</reference>
<comment type="caution">
    <text evidence="1">The sequence shown here is derived from an EMBL/GenBank/DDBJ whole genome shotgun (WGS) entry which is preliminary data.</text>
</comment>
<reference evidence="1" key="2">
    <citation type="submission" date="2023-03" db="EMBL/GenBank/DDBJ databases">
        <authorList>
            <person name="Inwood S.N."/>
            <person name="Skelly J.G."/>
            <person name="Guhlin J."/>
            <person name="Harrop T.W.R."/>
            <person name="Goldson S.G."/>
            <person name="Dearden P.K."/>
        </authorList>
    </citation>
    <scope>NUCLEOTIDE SEQUENCE</scope>
    <source>
        <strain evidence="1">Irish</strain>
        <tissue evidence="1">Whole body</tissue>
    </source>
</reference>
<dbReference type="EMBL" id="JAQQBS010000001">
    <property type="protein sequence ID" value="KAK0178351.1"/>
    <property type="molecule type" value="Genomic_DNA"/>
</dbReference>
<accession>A0AA39FZG2</accession>
<gene>
    <name evidence="1" type="ORF">PV328_002308</name>
</gene>
<name>A0AA39FZG2_9HYME</name>
<protein>
    <submittedName>
        <fullName evidence="1">Uncharacterized protein</fullName>
    </submittedName>
</protein>
<dbReference type="Proteomes" id="UP001168990">
    <property type="component" value="Unassembled WGS sequence"/>
</dbReference>
<dbReference type="AlphaFoldDB" id="A0AA39FZG2"/>
<evidence type="ECO:0000313" key="1">
    <source>
        <dbReference type="EMBL" id="KAK0178351.1"/>
    </source>
</evidence>
<organism evidence="1 2">
    <name type="scientific">Microctonus aethiopoides</name>
    <dbReference type="NCBI Taxonomy" id="144406"/>
    <lineage>
        <taxon>Eukaryota</taxon>
        <taxon>Metazoa</taxon>
        <taxon>Ecdysozoa</taxon>
        <taxon>Arthropoda</taxon>
        <taxon>Hexapoda</taxon>
        <taxon>Insecta</taxon>
        <taxon>Pterygota</taxon>
        <taxon>Neoptera</taxon>
        <taxon>Endopterygota</taxon>
        <taxon>Hymenoptera</taxon>
        <taxon>Apocrita</taxon>
        <taxon>Ichneumonoidea</taxon>
        <taxon>Braconidae</taxon>
        <taxon>Euphorinae</taxon>
        <taxon>Microctonus</taxon>
    </lineage>
</organism>
<sequence>MKKNEKSMSELAEDVPPFIQLNDCTIGKELTVQLLTGNVDEKRYVNHDKYWTEKLERLDNAHTSEYNLHIDQVEKSIANISQSLNIKNEKKNIINGDKLTDCYKISKTHEFLKCNDEVKKFIQQIDKFMYKAVRPDSESDSLWKKRITYTELFNRRDF</sequence>
<keyword evidence="2" id="KW-1185">Reference proteome</keyword>
<evidence type="ECO:0000313" key="2">
    <source>
        <dbReference type="Proteomes" id="UP001168990"/>
    </source>
</evidence>